<dbReference type="HOGENOM" id="CLU_032490_0_0_1"/>
<dbReference type="OrthoDB" id="94039at2759"/>
<evidence type="ECO:0000313" key="2">
    <source>
        <dbReference type="EMBL" id="KIO27084.1"/>
    </source>
</evidence>
<dbReference type="InterPro" id="IPR029058">
    <property type="entry name" value="AB_hydrolase_fold"/>
</dbReference>
<evidence type="ECO:0000259" key="1">
    <source>
        <dbReference type="Pfam" id="PF12697"/>
    </source>
</evidence>
<reference evidence="2 3" key="1">
    <citation type="submission" date="2014-04" db="EMBL/GenBank/DDBJ databases">
        <authorList>
            <consortium name="DOE Joint Genome Institute"/>
            <person name="Kuo A."/>
            <person name="Girlanda M."/>
            <person name="Perotto S."/>
            <person name="Kohler A."/>
            <person name="Nagy L.G."/>
            <person name="Floudas D."/>
            <person name="Copeland A."/>
            <person name="Barry K.W."/>
            <person name="Cichocki N."/>
            <person name="Veneault-Fourrey C."/>
            <person name="LaButti K."/>
            <person name="Lindquist E.A."/>
            <person name="Lipzen A."/>
            <person name="Lundell T."/>
            <person name="Morin E."/>
            <person name="Murat C."/>
            <person name="Sun H."/>
            <person name="Tunlid A."/>
            <person name="Henrissat B."/>
            <person name="Grigoriev I.V."/>
            <person name="Hibbett D.S."/>
            <person name="Martin F."/>
            <person name="Nordberg H.P."/>
            <person name="Cantor M.N."/>
            <person name="Hua S.X."/>
        </authorList>
    </citation>
    <scope>NUCLEOTIDE SEQUENCE [LARGE SCALE GENOMIC DNA]</scope>
    <source>
        <strain evidence="2 3">MUT 4182</strain>
    </source>
</reference>
<gene>
    <name evidence="2" type="ORF">M407DRAFT_23626</name>
</gene>
<name>A0A0C3QKT4_9AGAM</name>
<dbReference type="EMBL" id="KN823014">
    <property type="protein sequence ID" value="KIO27084.1"/>
    <property type="molecule type" value="Genomic_DNA"/>
</dbReference>
<evidence type="ECO:0000313" key="3">
    <source>
        <dbReference type="Proteomes" id="UP000054248"/>
    </source>
</evidence>
<accession>A0A0C3QKT4</accession>
<dbReference type="SUPFAM" id="SSF53474">
    <property type="entry name" value="alpha/beta-Hydrolases"/>
    <property type="match status" value="1"/>
</dbReference>
<dbReference type="Gene3D" id="3.40.50.1820">
    <property type="entry name" value="alpha/beta hydrolase"/>
    <property type="match status" value="1"/>
</dbReference>
<dbReference type="AlphaFoldDB" id="A0A0C3QKT4"/>
<dbReference type="InterPro" id="IPR000073">
    <property type="entry name" value="AB_hydrolase_1"/>
</dbReference>
<reference evidence="3" key="2">
    <citation type="submission" date="2015-01" db="EMBL/GenBank/DDBJ databases">
        <title>Evolutionary Origins and Diversification of the Mycorrhizal Mutualists.</title>
        <authorList>
            <consortium name="DOE Joint Genome Institute"/>
            <consortium name="Mycorrhizal Genomics Consortium"/>
            <person name="Kohler A."/>
            <person name="Kuo A."/>
            <person name="Nagy L.G."/>
            <person name="Floudas D."/>
            <person name="Copeland A."/>
            <person name="Barry K.W."/>
            <person name="Cichocki N."/>
            <person name="Veneault-Fourrey C."/>
            <person name="LaButti K."/>
            <person name="Lindquist E.A."/>
            <person name="Lipzen A."/>
            <person name="Lundell T."/>
            <person name="Morin E."/>
            <person name="Murat C."/>
            <person name="Riley R."/>
            <person name="Ohm R."/>
            <person name="Sun H."/>
            <person name="Tunlid A."/>
            <person name="Henrissat B."/>
            <person name="Grigoriev I.V."/>
            <person name="Hibbett D.S."/>
            <person name="Martin F."/>
        </authorList>
    </citation>
    <scope>NUCLEOTIDE SEQUENCE [LARGE SCALE GENOMIC DNA]</scope>
    <source>
        <strain evidence="3">MUT 4182</strain>
    </source>
</reference>
<organism evidence="2 3">
    <name type="scientific">Tulasnella calospora MUT 4182</name>
    <dbReference type="NCBI Taxonomy" id="1051891"/>
    <lineage>
        <taxon>Eukaryota</taxon>
        <taxon>Fungi</taxon>
        <taxon>Dikarya</taxon>
        <taxon>Basidiomycota</taxon>
        <taxon>Agaricomycotina</taxon>
        <taxon>Agaricomycetes</taxon>
        <taxon>Cantharellales</taxon>
        <taxon>Tulasnellaceae</taxon>
        <taxon>Tulasnella</taxon>
    </lineage>
</organism>
<sequence>MSSLQVSSHILEPSEECPYFIAAKCYSSSKNYSAFAADALTFVVAHATGMHKECWEPVIEKLFAATEAQQSGTKIREVWCIDAPNHGEAAVLNERFLRTHWLEEFPWDEYGRAIGYFLTAGINRGGHVDFTERKLCALGHSMGAVALVWLQQSPIPVHFQQMILCEPMISPPGVDIFPRGAFVIPASYQRRDVWSSRQAALKDFNSSKGYASWNPRILELFVQHALREHPASKIAIGPFKGVTLACDRFHEAACYRGGIPLGSTISPRLAEVSYDIPVSLVFGAVEDSVELKVKKALANSSVSDLRCASVHWVEKAGHLVVQNSPHGTAEAILDVLSQVPVPTQTKSKL</sequence>
<protein>
    <recommendedName>
        <fullName evidence="1">AB hydrolase-1 domain-containing protein</fullName>
    </recommendedName>
</protein>
<keyword evidence="3" id="KW-1185">Reference proteome</keyword>
<dbReference type="Proteomes" id="UP000054248">
    <property type="component" value="Unassembled WGS sequence"/>
</dbReference>
<dbReference type="STRING" id="1051891.A0A0C3QKT4"/>
<feature type="domain" description="AB hydrolase-1" evidence="1">
    <location>
        <begin position="42"/>
        <end position="331"/>
    </location>
</feature>
<proteinExistence type="predicted"/>
<dbReference type="Pfam" id="PF12697">
    <property type="entry name" value="Abhydrolase_6"/>
    <property type="match status" value="1"/>
</dbReference>